<dbReference type="Proteomes" id="UP000037751">
    <property type="component" value="Unassembled WGS sequence"/>
</dbReference>
<sequence length="136" mass="14802">MQPWLEHEIAWQETKDFPRQALCCRDVPVRLIDAWDGSVGTNLHMALDVSLNGSEDGVGGHHGIVSALAVGSAPNMLNDQPTQSLEVSALGTFSNEVGLYITEPEWLCNMKERGLSYPWAKFGTDASIPGETLAHP</sequence>
<proteinExistence type="predicted"/>
<protein>
    <submittedName>
        <fullName evidence="1">Uncharacterized protein</fullName>
    </submittedName>
</protein>
<keyword evidence="2" id="KW-1185">Reference proteome</keyword>
<gene>
    <name evidence="1" type="ORF">Malapachy_0278</name>
</gene>
<dbReference type="RefSeq" id="XP_017991195.1">
    <property type="nucleotide sequence ID" value="XM_018134807.1"/>
</dbReference>
<accession>A0A0M9VNP6</accession>
<comment type="caution">
    <text evidence="1">The sequence shown here is derived from an EMBL/GenBank/DDBJ whole genome shotgun (WGS) entry which is preliminary data.</text>
</comment>
<dbReference type="EMBL" id="LGAV01000006">
    <property type="protein sequence ID" value="KOS13563.1"/>
    <property type="molecule type" value="Genomic_DNA"/>
</dbReference>
<organism evidence="1 2">
    <name type="scientific">Malassezia pachydermatis</name>
    <dbReference type="NCBI Taxonomy" id="77020"/>
    <lineage>
        <taxon>Eukaryota</taxon>
        <taxon>Fungi</taxon>
        <taxon>Dikarya</taxon>
        <taxon>Basidiomycota</taxon>
        <taxon>Ustilaginomycotina</taxon>
        <taxon>Malasseziomycetes</taxon>
        <taxon>Malasseziales</taxon>
        <taxon>Malasseziaceae</taxon>
        <taxon>Malassezia</taxon>
    </lineage>
</organism>
<dbReference type="AlphaFoldDB" id="A0A0M9VNP6"/>
<name>A0A0M9VNP6_9BASI</name>
<dbReference type="GeneID" id="28726682"/>
<dbReference type="OrthoDB" id="239865at2759"/>
<evidence type="ECO:0000313" key="2">
    <source>
        <dbReference type="Proteomes" id="UP000037751"/>
    </source>
</evidence>
<dbReference type="VEuPathDB" id="FungiDB:Malapachy_0278"/>
<reference evidence="1 2" key="1">
    <citation type="submission" date="2015-07" db="EMBL/GenBank/DDBJ databases">
        <title>Draft Genome Sequence of Malassezia furfur CBS1878 and Malassezia pachydermatis CBS1879.</title>
        <authorList>
            <person name="Triana S."/>
            <person name="Ohm R."/>
            <person name="Gonzalez A."/>
            <person name="DeCock H."/>
            <person name="Restrepo S."/>
            <person name="Celis A."/>
        </authorList>
    </citation>
    <scope>NUCLEOTIDE SEQUENCE [LARGE SCALE GENOMIC DNA]</scope>
    <source>
        <strain evidence="1 2">CBS 1879</strain>
    </source>
</reference>
<evidence type="ECO:0000313" key="1">
    <source>
        <dbReference type="EMBL" id="KOS13563.1"/>
    </source>
</evidence>